<keyword evidence="3 4" id="KW-0378">Hydrolase</keyword>
<organism evidence="6 7">
    <name type="scientific">Danionella cerebrum</name>
    <dbReference type="NCBI Taxonomy" id="2873325"/>
    <lineage>
        <taxon>Eukaryota</taxon>
        <taxon>Metazoa</taxon>
        <taxon>Chordata</taxon>
        <taxon>Craniata</taxon>
        <taxon>Vertebrata</taxon>
        <taxon>Euteleostomi</taxon>
        <taxon>Actinopterygii</taxon>
        <taxon>Neopterygii</taxon>
        <taxon>Teleostei</taxon>
        <taxon>Ostariophysi</taxon>
        <taxon>Cypriniformes</taxon>
        <taxon>Danionidae</taxon>
        <taxon>Danioninae</taxon>
        <taxon>Danionella</taxon>
    </lineage>
</organism>
<dbReference type="Pfam" id="PF00135">
    <property type="entry name" value="COesterase"/>
    <property type="match status" value="4"/>
</dbReference>
<dbReference type="GO" id="GO:0005615">
    <property type="term" value="C:extracellular space"/>
    <property type="evidence" value="ECO:0007669"/>
    <property type="project" value="TreeGrafter"/>
</dbReference>
<sequence length="667" mass="74762">MMENPLLVAKEAAEKCNCDSSTSAKIVECVMNWSEGEIVECSKKFKILHFTAALDSYFLPKSLEEIPEDRWVIELVVNKYLGDTADPPQIRDVYREMMADVIYRIPALKLARQHRGSGASVHFYEFQHPPSVLQQKRPSFVGVDHVDDVLFVQGWGFGRAHLTLTASLTKEEYELSRTVMNYWGNFARTGNPNGPGLTEWPEFGAEAEYLGIGLEQKPFKNFDGKHFEFMNQQLPQIRKERKEGKSLESGKETIINGYLAVPFAKPPAGPLRMARPEPAGKWEGVRDATKQPPMCLQDRQVSLVELKFLSMDVEVPEVSEDCLYLNVYTPVNPGEDGELPVMVWIHGGGLSLGSASVYDGSVLAAYQDVVVVLVQYRLGLLGFLSTGDERAPGNFGFLDQVAALQWVQENIHSFGGDPGSVTIFGESAGGISVSTLDALKKCKCNGSSSAEIVDCIMRMSKSEALECSNKFEMMHFTLAVDSYFLPKSIEEIVENQEFIKVPLITGITNDELGFLLAEPENQWIIDLVVNEYMGDISDPLQIRDVYRVMMGDVLFNIPALKLASHHRGGGTAVYLYEFQHPPSMLQRKRPSFVGVDHADDLFFVQGFNPNAPSLTHWPEFGEEKEYLGIGLEQKPGKNLKEKHYGFLTETLQDRIRERKGKIEHLEL</sequence>
<evidence type="ECO:0000256" key="1">
    <source>
        <dbReference type="ARBA" id="ARBA00005964"/>
    </source>
</evidence>
<feature type="domain" description="Carboxylesterase type B" evidence="5">
    <location>
        <begin position="243"/>
        <end position="436"/>
    </location>
</feature>
<evidence type="ECO:0000256" key="2">
    <source>
        <dbReference type="ARBA" id="ARBA00022487"/>
    </source>
</evidence>
<dbReference type="EMBL" id="SRMA01025384">
    <property type="protein sequence ID" value="TRY95333.1"/>
    <property type="molecule type" value="Genomic_DNA"/>
</dbReference>
<proteinExistence type="inferred from homology"/>
<dbReference type="InterPro" id="IPR019819">
    <property type="entry name" value="Carboxylesterase_B_CS"/>
</dbReference>
<dbReference type="AlphaFoldDB" id="A0A553QZD8"/>
<dbReference type="SUPFAM" id="SSF53474">
    <property type="entry name" value="alpha/beta-Hydrolases"/>
    <property type="match status" value="2"/>
</dbReference>
<reference evidence="6 7" key="1">
    <citation type="journal article" date="2019" name="Sci. Data">
        <title>Hybrid genome assembly and annotation of Danionella translucida.</title>
        <authorList>
            <person name="Kadobianskyi M."/>
            <person name="Schulze L."/>
            <person name="Schuelke M."/>
            <person name="Judkewitz B."/>
        </authorList>
    </citation>
    <scope>NUCLEOTIDE SEQUENCE [LARGE SCALE GENOMIC DNA]</scope>
    <source>
        <strain evidence="6 7">Bolton</strain>
    </source>
</reference>
<dbReference type="InterPro" id="IPR002018">
    <property type="entry name" value="CarbesteraseB"/>
</dbReference>
<protein>
    <recommendedName>
        <fullName evidence="4">Carboxylic ester hydrolase</fullName>
        <ecNumber evidence="4">3.1.1.-</ecNumber>
    </recommendedName>
</protein>
<evidence type="ECO:0000256" key="4">
    <source>
        <dbReference type="RuleBase" id="RU361235"/>
    </source>
</evidence>
<gene>
    <name evidence="6" type="ORF">DNTS_034096</name>
</gene>
<dbReference type="InterPro" id="IPR050654">
    <property type="entry name" value="AChE-related_enzymes"/>
</dbReference>
<name>A0A553QZD8_9TELE</name>
<dbReference type="PANTHER" id="PTHR43918:SF4">
    <property type="entry name" value="CARBOXYLIC ESTER HYDROLASE"/>
    <property type="match status" value="1"/>
</dbReference>
<dbReference type="GO" id="GO:0006581">
    <property type="term" value="P:acetylcholine catabolic process"/>
    <property type="evidence" value="ECO:0007669"/>
    <property type="project" value="TreeGrafter"/>
</dbReference>
<dbReference type="STRING" id="623744.A0A553QZD8"/>
<dbReference type="PANTHER" id="PTHR43918">
    <property type="entry name" value="ACETYLCHOLINESTERASE"/>
    <property type="match status" value="1"/>
</dbReference>
<dbReference type="InterPro" id="IPR019826">
    <property type="entry name" value="Carboxylesterase_B_AS"/>
</dbReference>
<accession>A0A553QZD8</accession>
<dbReference type="PROSITE" id="PS00122">
    <property type="entry name" value="CARBOXYLESTERASE_B_1"/>
    <property type="match status" value="1"/>
</dbReference>
<evidence type="ECO:0000256" key="3">
    <source>
        <dbReference type="ARBA" id="ARBA00022801"/>
    </source>
</evidence>
<keyword evidence="2" id="KW-0719">Serine esterase</keyword>
<keyword evidence="7" id="KW-1185">Reference proteome</keyword>
<dbReference type="GO" id="GO:0005886">
    <property type="term" value="C:plasma membrane"/>
    <property type="evidence" value="ECO:0007669"/>
    <property type="project" value="TreeGrafter"/>
</dbReference>
<dbReference type="EC" id="3.1.1.-" evidence="4"/>
<comment type="similarity">
    <text evidence="1 4">Belongs to the type-B carboxylesterase/lipase family.</text>
</comment>
<evidence type="ECO:0000313" key="7">
    <source>
        <dbReference type="Proteomes" id="UP000316079"/>
    </source>
</evidence>
<comment type="caution">
    <text evidence="6">The sequence shown here is derived from an EMBL/GenBank/DDBJ whole genome shotgun (WGS) entry which is preliminary data.</text>
</comment>
<dbReference type="GO" id="GO:0003990">
    <property type="term" value="F:acetylcholinesterase activity"/>
    <property type="evidence" value="ECO:0007669"/>
    <property type="project" value="TreeGrafter"/>
</dbReference>
<dbReference type="GO" id="GO:0019695">
    <property type="term" value="P:choline metabolic process"/>
    <property type="evidence" value="ECO:0007669"/>
    <property type="project" value="TreeGrafter"/>
</dbReference>
<dbReference type="InterPro" id="IPR029058">
    <property type="entry name" value="AB_hydrolase_fold"/>
</dbReference>
<evidence type="ECO:0000313" key="6">
    <source>
        <dbReference type="EMBL" id="TRY95333.1"/>
    </source>
</evidence>
<evidence type="ECO:0000259" key="5">
    <source>
        <dbReference type="Pfam" id="PF00135"/>
    </source>
</evidence>
<dbReference type="OrthoDB" id="3200163at2759"/>
<dbReference type="PROSITE" id="PS00941">
    <property type="entry name" value="CARBOXYLESTERASE_B_2"/>
    <property type="match status" value="1"/>
</dbReference>
<feature type="domain" description="Carboxylesterase type B" evidence="5">
    <location>
        <begin position="70"/>
        <end position="221"/>
    </location>
</feature>
<feature type="domain" description="Carboxylesterase type B" evidence="5">
    <location>
        <begin position="522"/>
        <end position="606"/>
    </location>
</feature>
<feature type="domain" description="Carboxylesterase type B" evidence="5">
    <location>
        <begin position="440"/>
        <end position="517"/>
    </location>
</feature>
<dbReference type="Proteomes" id="UP000316079">
    <property type="component" value="Unassembled WGS sequence"/>
</dbReference>
<dbReference type="Gene3D" id="3.40.50.1820">
    <property type="entry name" value="alpha/beta hydrolase"/>
    <property type="match status" value="3"/>
</dbReference>